<evidence type="ECO:0000256" key="3">
    <source>
        <dbReference type="ARBA" id="ARBA00022857"/>
    </source>
</evidence>
<dbReference type="InterPro" id="IPR029056">
    <property type="entry name" value="Ribokinase-like"/>
</dbReference>
<keyword evidence="10" id="KW-1185">Reference proteome</keyword>
<evidence type="ECO:0000256" key="5">
    <source>
        <dbReference type="ARBA" id="ARBA00023239"/>
    </source>
</evidence>
<dbReference type="eggNOG" id="KOG3974">
    <property type="taxonomic scope" value="Eukaryota"/>
</dbReference>
<protein>
    <recommendedName>
        <fullName evidence="7">ATP-dependent (S)-NAD(P)H-hydrate dehydratase</fullName>
        <ecNumber evidence="7">4.2.1.93</ecNumber>
    </recommendedName>
    <alternativeName>
        <fullName evidence="7">ATP-dependent NAD(P)HX dehydratase</fullName>
    </alternativeName>
</protein>
<dbReference type="OMA" id="WRAAYHN"/>
<evidence type="ECO:0000259" key="8">
    <source>
        <dbReference type="PROSITE" id="PS51383"/>
    </source>
</evidence>
<dbReference type="GeneID" id="19240580"/>
<dbReference type="PROSITE" id="PS51383">
    <property type="entry name" value="YJEF_C_3"/>
    <property type="match status" value="1"/>
</dbReference>
<proteinExistence type="inferred from homology"/>
<dbReference type="PROSITE" id="PS01050">
    <property type="entry name" value="YJEF_C_2"/>
    <property type="match status" value="1"/>
</dbReference>
<evidence type="ECO:0000256" key="6">
    <source>
        <dbReference type="ARBA" id="ARBA00047472"/>
    </source>
</evidence>
<evidence type="ECO:0000313" key="9">
    <source>
        <dbReference type="EMBL" id="ERF68493.1"/>
    </source>
</evidence>
<keyword evidence="7" id="KW-0963">Cytoplasm</keyword>
<dbReference type="RefSeq" id="XP_007805844.1">
    <property type="nucleotide sequence ID" value="XM_007807653.1"/>
</dbReference>
<dbReference type="Proteomes" id="UP000019373">
    <property type="component" value="Unassembled WGS sequence"/>
</dbReference>
<keyword evidence="1 7" id="KW-0547">Nucleotide-binding</keyword>
<reference evidence="10" key="1">
    <citation type="journal article" date="2014" name="BMC Genomics">
        <title>Genome characteristics reveal the impact of lichenization on lichen-forming fungus Endocarpon pusillum Hedwig (Verrucariales, Ascomycota).</title>
        <authorList>
            <person name="Wang Y.-Y."/>
            <person name="Liu B."/>
            <person name="Zhang X.-Y."/>
            <person name="Zhou Q.-M."/>
            <person name="Zhang T."/>
            <person name="Li H."/>
            <person name="Yu Y.-F."/>
            <person name="Zhang X.-L."/>
            <person name="Hao X.-Y."/>
            <person name="Wang M."/>
            <person name="Wang L."/>
            <person name="Wei J.-C."/>
        </authorList>
    </citation>
    <scope>NUCLEOTIDE SEQUENCE [LARGE SCALE GENOMIC DNA]</scope>
    <source>
        <strain evidence="10">Z07020 / HMAS-L-300199</strain>
    </source>
</reference>
<dbReference type="Pfam" id="PF01256">
    <property type="entry name" value="Carb_kinase"/>
    <property type="match status" value="1"/>
</dbReference>
<keyword evidence="2 7" id="KW-0067">ATP-binding</keyword>
<dbReference type="HOGENOM" id="CLU_030651_0_0_1"/>
<comment type="subcellular location">
    <subcellularLocation>
        <location evidence="7">Cytoplasm</location>
    </subcellularLocation>
</comment>
<accession>U1G932</accession>
<dbReference type="EC" id="4.2.1.93" evidence="7"/>
<organism evidence="9 10">
    <name type="scientific">Endocarpon pusillum (strain Z07020 / HMAS-L-300199)</name>
    <name type="common">Lichen-forming fungus</name>
    <dbReference type="NCBI Taxonomy" id="1263415"/>
    <lineage>
        <taxon>Eukaryota</taxon>
        <taxon>Fungi</taxon>
        <taxon>Dikarya</taxon>
        <taxon>Ascomycota</taxon>
        <taxon>Pezizomycotina</taxon>
        <taxon>Eurotiomycetes</taxon>
        <taxon>Chaetothyriomycetidae</taxon>
        <taxon>Verrucariales</taxon>
        <taxon>Verrucariaceae</taxon>
        <taxon>Endocarpon</taxon>
    </lineage>
</organism>
<dbReference type="EMBL" id="KE721517">
    <property type="protein sequence ID" value="ERF68493.1"/>
    <property type="molecule type" value="Genomic_DNA"/>
</dbReference>
<dbReference type="InterPro" id="IPR000631">
    <property type="entry name" value="CARKD"/>
</dbReference>
<feature type="binding site" evidence="7">
    <location>
        <begin position="267"/>
        <end position="271"/>
    </location>
    <ligand>
        <name>ATP</name>
        <dbReference type="ChEBI" id="CHEBI:30616"/>
    </ligand>
</feature>
<dbReference type="GO" id="GO:0046496">
    <property type="term" value="P:nicotinamide nucleotide metabolic process"/>
    <property type="evidence" value="ECO:0007669"/>
    <property type="project" value="UniProtKB-UniRule"/>
</dbReference>
<dbReference type="CDD" id="cd01171">
    <property type="entry name" value="YXKO-related"/>
    <property type="match status" value="1"/>
</dbReference>
<comment type="catalytic activity">
    <reaction evidence="6 7">
        <text>(6S)-NADPHX + ATP = ADP + phosphate + NADPH + H(+)</text>
        <dbReference type="Rhea" id="RHEA:32231"/>
        <dbReference type="ChEBI" id="CHEBI:15378"/>
        <dbReference type="ChEBI" id="CHEBI:30616"/>
        <dbReference type="ChEBI" id="CHEBI:43474"/>
        <dbReference type="ChEBI" id="CHEBI:57783"/>
        <dbReference type="ChEBI" id="CHEBI:64076"/>
        <dbReference type="ChEBI" id="CHEBI:456216"/>
        <dbReference type="EC" id="4.2.1.93"/>
    </reaction>
</comment>
<dbReference type="GO" id="GO:0110051">
    <property type="term" value="P:metabolite repair"/>
    <property type="evidence" value="ECO:0007669"/>
    <property type="project" value="TreeGrafter"/>
</dbReference>
<comment type="cofactor">
    <cofactor evidence="7">
        <name>Mg(2+)</name>
        <dbReference type="ChEBI" id="CHEBI:18420"/>
    </cofactor>
</comment>
<dbReference type="PANTHER" id="PTHR12592:SF0">
    <property type="entry name" value="ATP-DEPENDENT (S)-NAD(P)H-HYDRATE DEHYDRATASE"/>
    <property type="match status" value="1"/>
</dbReference>
<dbReference type="Gene3D" id="3.40.1190.20">
    <property type="match status" value="1"/>
</dbReference>
<keyword evidence="7" id="KW-0597">Phosphoprotein</keyword>
<keyword evidence="5 7" id="KW-0456">Lyase</keyword>
<dbReference type="AlphaFoldDB" id="U1G932"/>
<keyword evidence="3" id="KW-0521">NADP</keyword>
<dbReference type="HAMAP" id="MF_01965">
    <property type="entry name" value="NADHX_dehydratase"/>
    <property type="match status" value="1"/>
</dbReference>
<evidence type="ECO:0000256" key="7">
    <source>
        <dbReference type="HAMAP-Rule" id="MF_03157"/>
    </source>
</evidence>
<dbReference type="SUPFAM" id="SSF53613">
    <property type="entry name" value="Ribokinase-like"/>
    <property type="match status" value="1"/>
</dbReference>
<feature type="binding site" evidence="7">
    <location>
        <begin position="286"/>
        <end position="295"/>
    </location>
    <ligand>
        <name>ATP</name>
        <dbReference type="ChEBI" id="CHEBI:30616"/>
    </ligand>
</feature>
<dbReference type="InterPro" id="IPR017953">
    <property type="entry name" value="Carbohydrate_kinase_pred_CS"/>
</dbReference>
<feature type="binding site" evidence="7">
    <location>
        <position position="296"/>
    </location>
    <ligand>
        <name>(6S)-NADPHX</name>
        <dbReference type="ChEBI" id="CHEBI:64076"/>
    </ligand>
</feature>
<keyword evidence="4 7" id="KW-0520">NAD</keyword>
<dbReference type="PANTHER" id="PTHR12592">
    <property type="entry name" value="ATP-DEPENDENT (S)-NAD(P)H-HYDRATE DEHYDRATASE FAMILY MEMBER"/>
    <property type="match status" value="1"/>
</dbReference>
<dbReference type="GO" id="GO:0047453">
    <property type="term" value="F:ATP-dependent NAD(P)H-hydrate dehydratase activity"/>
    <property type="evidence" value="ECO:0007669"/>
    <property type="project" value="UniProtKB-UniRule"/>
</dbReference>
<comment type="similarity">
    <text evidence="7">Belongs to the NnrD/CARKD family.</text>
</comment>
<evidence type="ECO:0000256" key="1">
    <source>
        <dbReference type="ARBA" id="ARBA00022741"/>
    </source>
</evidence>
<comment type="function">
    <text evidence="7">Catalyzes the dehydration of the S-form of NAD(P)HX at the expense of ATP, which is converted to ADP. Together with NAD(P)HX epimerase, which catalyzes the epimerization of the S- and R-forms, the enzyme allows the repair of both epimers of NAD(P)HX, a damaged form of NAD(P)H that is a result of enzymatic or heat-dependent hydration.</text>
</comment>
<dbReference type="GO" id="GO:0005524">
    <property type="term" value="F:ATP binding"/>
    <property type="evidence" value="ECO:0007669"/>
    <property type="project" value="UniProtKB-KW"/>
</dbReference>
<comment type="catalytic activity">
    <reaction evidence="7">
        <text>(6S)-NADHX + ATP = ADP + phosphate + NADH + H(+)</text>
        <dbReference type="Rhea" id="RHEA:19017"/>
        <dbReference type="ChEBI" id="CHEBI:15378"/>
        <dbReference type="ChEBI" id="CHEBI:30616"/>
        <dbReference type="ChEBI" id="CHEBI:43474"/>
        <dbReference type="ChEBI" id="CHEBI:57945"/>
        <dbReference type="ChEBI" id="CHEBI:64074"/>
        <dbReference type="ChEBI" id="CHEBI:456216"/>
        <dbReference type="EC" id="4.2.1.93"/>
    </reaction>
</comment>
<feature type="binding site" evidence="7">
    <location>
        <position position="173"/>
    </location>
    <ligand>
        <name>(6S)-NADPHX</name>
        <dbReference type="ChEBI" id="CHEBI:64076"/>
    </ligand>
</feature>
<dbReference type="GO" id="GO:0005737">
    <property type="term" value="C:cytoplasm"/>
    <property type="evidence" value="ECO:0007669"/>
    <property type="project" value="UniProtKB-SubCell"/>
</dbReference>
<dbReference type="OrthoDB" id="8110916at2759"/>
<sequence>MSPPAPSDSSIPDMTTSTKAMMAKVKQLVPPMLEKFHKGQLGRVAVIGGSAEYTGAPYFSAMASARLGRCLLKCLFSGMSADIDQDVILFVLHLCAENHSAGSLSTLTFQSYVICEPSASQTIKSYSPNLMVSPLLRSTKSLATSHFDPSIEEMTSPILALLPRLHVLVIGLGLGRDDITLKQVAAIIKAARSQDPPVPLVLDADGLFLINSDPDLIKGYKECILTPNVIEFARIAKGMGVNLDEGDRNKDCENLAKALGGVCIIQKGKVDHISTGEGTTTCDFEGGLKRSGGQGDTLTGSLGTFLAWRQAYHEGLWESANKMSREETLLAAAFAGSAITRECSRKAFKKNGRSLQASDLTDEVHGSFLSLIGEPEGDSKL</sequence>
<name>U1G932_ENDPU</name>
<feature type="binding site" evidence="7">
    <location>
        <begin position="228"/>
        <end position="234"/>
    </location>
    <ligand>
        <name>(6S)-NADPHX</name>
        <dbReference type="ChEBI" id="CHEBI:64076"/>
    </ligand>
</feature>
<evidence type="ECO:0000313" key="10">
    <source>
        <dbReference type="Proteomes" id="UP000019373"/>
    </source>
</evidence>
<gene>
    <name evidence="9" type="ORF">EPUS_05632</name>
</gene>
<evidence type="ECO:0000256" key="4">
    <source>
        <dbReference type="ARBA" id="ARBA00023027"/>
    </source>
</evidence>
<feature type="domain" description="YjeF C-terminal" evidence="8">
    <location>
        <begin position="21"/>
        <end position="371"/>
    </location>
</feature>
<evidence type="ECO:0000256" key="2">
    <source>
        <dbReference type="ARBA" id="ARBA00022840"/>
    </source>
</evidence>